<dbReference type="OrthoDB" id="270162at2"/>
<organism evidence="2 3">
    <name type="scientific">Roseivivax sediminis</name>
    <dbReference type="NCBI Taxonomy" id="936889"/>
    <lineage>
        <taxon>Bacteria</taxon>
        <taxon>Pseudomonadati</taxon>
        <taxon>Pseudomonadota</taxon>
        <taxon>Alphaproteobacteria</taxon>
        <taxon>Rhodobacterales</taxon>
        <taxon>Roseobacteraceae</taxon>
        <taxon>Roseivivax</taxon>
    </lineage>
</organism>
<feature type="transmembrane region" description="Helical" evidence="1">
    <location>
        <begin position="59"/>
        <end position="82"/>
    </location>
</feature>
<name>A0A1I1XKT4_9RHOB</name>
<dbReference type="Proteomes" id="UP000325289">
    <property type="component" value="Unassembled WGS sequence"/>
</dbReference>
<evidence type="ECO:0000313" key="3">
    <source>
        <dbReference type="Proteomes" id="UP000325289"/>
    </source>
</evidence>
<dbReference type="AlphaFoldDB" id="A0A1I1XKT4"/>
<keyword evidence="1" id="KW-1133">Transmembrane helix</keyword>
<protein>
    <submittedName>
        <fullName evidence="2">Uncharacterized membrane protein YoaK, UPF0700 family</fullName>
    </submittedName>
</protein>
<evidence type="ECO:0000256" key="1">
    <source>
        <dbReference type="SAM" id="Phobius"/>
    </source>
</evidence>
<feature type="transmembrane region" description="Helical" evidence="1">
    <location>
        <begin position="120"/>
        <end position="139"/>
    </location>
</feature>
<dbReference type="RefSeq" id="WP_149755886.1">
    <property type="nucleotide sequence ID" value="NZ_FOMS01000006.1"/>
</dbReference>
<feature type="transmembrane region" description="Helical" evidence="1">
    <location>
        <begin position="12"/>
        <end position="39"/>
    </location>
</feature>
<proteinExistence type="predicted"/>
<accession>A0A1I1XKT4</accession>
<keyword evidence="1" id="KW-0812">Transmembrane</keyword>
<gene>
    <name evidence="2" type="ORF">SAMN04515678_10640</name>
</gene>
<dbReference type="Pfam" id="PF06912">
    <property type="entry name" value="DUF1275"/>
    <property type="match status" value="1"/>
</dbReference>
<keyword evidence="1" id="KW-0472">Membrane</keyword>
<feature type="transmembrane region" description="Helical" evidence="1">
    <location>
        <begin position="94"/>
        <end position="114"/>
    </location>
</feature>
<keyword evidence="3" id="KW-1185">Reference proteome</keyword>
<dbReference type="PANTHER" id="PTHR37314:SF4">
    <property type="entry name" value="UPF0700 TRANSMEMBRANE PROTEIN YOAK"/>
    <property type="match status" value="1"/>
</dbReference>
<sequence length="231" mass="23914">MLIRVGRDRSERIDLGLAGALSLIAGALNAVGFLVAGSFTANMTGNISLFTEHLAQRQVLLALSFLGLVGAFLCGAGLAAFAVQSGVRRGMRSIYAWAIAAEAAVLLPLGLWLLARPGSAPDFFLVSLLSFVLGLQNAVTTMISGARVRTTHVSGIVTDLGIGLAALAGGEEARADTVPRLKLYGLTLACFAAGGILGTVLFSRTGAWIFLLAACGLLALSMPQILRARMS</sequence>
<dbReference type="EMBL" id="FOMS01000006">
    <property type="protein sequence ID" value="SFE07985.1"/>
    <property type="molecule type" value="Genomic_DNA"/>
</dbReference>
<dbReference type="PANTHER" id="PTHR37314">
    <property type="entry name" value="SLR0142 PROTEIN"/>
    <property type="match status" value="1"/>
</dbReference>
<reference evidence="2 3" key="1">
    <citation type="submission" date="2016-10" db="EMBL/GenBank/DDBJ databases">
        <authorList>
            <person name="Varghese N."/>
            <person name="Submissions S."/>
        </authorList>
    </citation>
    <scope>NUCLEOTIDE SEQUENCE [LARGE SCALE GENOMIC DNA]</scope>
    <source>
        <strain evidence="3">YIM D21,KCTC 23444,ACCC 10710</strain>
    </source>
</reference>
<dbReference type="InterPro" id="IPR010699">
    <property type="entry name" value="DUF1275"/>
</dbReference>
<feature type="transmembrane region" description="Helical" evidence="1">
    <location>
        <begin position="208"/>
        <end position="226"/>
    </location>
</feature>
<evidence type="ECO:0000313" key="2">
    <source>
        <dbReference type="EMBL" id="SFE07985.1"/>
    </source>
</evidence>
<feature type="transmembrane region" description="Helical" evidence="1">
    <location>
        <begin position="183"/>
        <end position="202"/>
    </location>
</feature>